<comment type="caution">
    <text evidence="1">The sequence shown here is derived from an EMBL/GenBank/DDBJ whole genome shotgun (WGS) entry which is preliminary data.</text>
</comment>
<name>A0A9P5S5B3_9FUNG</name>
<reference evidence="1" key="1">
    <citation type="journal article" date="2020" name="Fungal Divers.">
        <title>Resolving the Mortierellaceae phylogeny through synthesis of multi-gene phylogenetics and phylogenomics.</title>
        <authorList>
            <person name="Vandepol N."/>
            <person name="Liber J."/>
            <person name="Desiro A."/>
            <person name="Na H."/>
            <person name="Kennedy M."/>
            <person name="Barry K."/>
            <person name="Grigoriev I.V."/>
            <person name="Miller A.N."/>
            <person name="O'Donnell K."/>
            <person name="Stajich J.E."/>
            <person name="Bonito G."/>
        </authorList>
    </citation>
    <scope>NUCLEOTIDE SEQUENCE</scope>
    <source>
        <strain evidence="1">NRRL 6426</strain>
    </source>
</reference>
<proteinExistence type="predicted"/>
<sequence length="274" mass="31343">MNLPPNMFSSLLPKDIPTSESFYFNRPENPVQGAEFNLYEEDAASEETLSTLLGPVMKLKEPLRRLTKPSIDCPRVADVYDIVSCAVKVCTKLEALSNHHLFTDRGASMAIAFPQSMPSNTADSVKSIVLGDCHYINAGSVIWIFVGSPVLEAFRNSSFWQLDFKIPLKDLVEKPWKSTKLRELKLHPQFAKEQEAPNKEEFVFSNSMPRWMIGLERLYRQLTVLTDLRGLDLRVAVERRDVAYITYMNKTFVAVSTLEDQVAARLDWRSYWEI</sequence>
<dbReference type="OrthoDB" id="10465185at2759"/>
<gene>
    <name evidence="1" type="ORF">BG015_011611</name>
</gene>
<dbReference type="AlphaFoldDB" id="A0A9P5S5B3"/>
<protein>
    <submittedName>
        <fullName evidence="1">Uncharacterized protein</fullName>
    </submittedName>
</protein>
<dbReference type="Proteomes" id="UP000748756">
    <property type="component" value="Unassembled WGS sequence"/>
</dbReference>
<accession>A0A9P5S5B3</accession>
<evidence type="ECO:0000313" key="1">
    <source>
        <dbReference type="EMBL" id="KAF9154926.1"/>
    </source>
</evidence>
<evidence type="ECO:0000313" key="2">
    <source>
        <dbReference type="Proteomes" id="UP000748756"/>
    </source>
</evidence>
<keyword evidence="2" id="KW-1185">Reference proteome</keyword>
<organism evidence="1 2">
    <name type="scientific">Linnemannia schmuckeri</name>
    <dbReference type="NCBI Taxonomy" id="64567"/>
    <lineage>
        <taxon>Eukaryota</taxon>
        <taxon>Fungi</taxon>
        <taxon>Fungi incertae sedis</taxon>
        <taxon>Mucoromycota</taxon>
        <taxon>Mortierellomycotina</taxon>
        <taxon>Mortierellomycetes</taxon>
        <taxon>Mortierellales</taxon>
        <taxon>Mortierellaceae</taxon>
        <taxon>Linnemannia</taxon>
    </lineage>
</organism>
<dbReference type="EMBL" id="JAAAUQ010000091">
    <property type="protein sequence ID" value="KAF9154926.1"/>
    <property type="molecule type" value="Genomic_DNA"/>
</dbReference>